<dbReference type="Pfam" id="PF00385">
    <property type="entry name" value="Chromo"/>
    <property type="match status" value="1"/>
</dbReference>
<dbReference type="PROSITE" id="PS50013">
    <property type="entry name" value="CHROMO_2"/>
    <property type="match status" value="1"/>
</dbReference>
<dbReference type="SMART" id="SM00298">
    <property type="entry name" value="CHROMO"/>
    <property type="match status" value="1"/>
</dbReference>
<evidence type="ECO:0000259" key="1">
    <source>
        <dbReference type="PROSITE" id="PS50013"/>
    </source>
</evidence>
<dbReference type="Proteomes" id="UP000288716">
    <property type="component" value="Unassembled WGS sequence"/>
</dbReference>
<dbReference type="EMBL" id="NCKV01040319">
    <property type="protein sequence ID" value="RWS18391.1"/>
    <property type="molecule type" value="Genomic_DNA"/>
</dbReference>
<gene>
    <name evidence="2" type="ORF">B4U80_00741</name>
</gene>
<evidence type="ECO:0000313" key="2">
    <source>
        <dbReference type="EMBL" id="RWS18391.1"/>
    </source>
</evidence>
<organism evidence="2 3">
    <name type="scientific">Leptotrombidium deliense</name>
    <dbReference type="NCBI Taxonomy" id="299467"/>
    <lineage>
        <taxon>Eukaryota</taxon>
        <taxon>Metazoa</taxon>
        <taxon>Ecdysozoa</taxon>
        <taxon>Arthropoda</taxon>
        <taxon>Chelicerata</taxon>
        <taxon>Arachnida</taxon>
        <taxon>Acari</taxon>
        <taxon>Acariformes</taxon>
        <taxon>Trombidiformes</taxon>
        <taxon>Prostigmata</taxon>
        <taxon>Anystina</taxon>
        <taxon>Parasitengona</taxon>
        <taxon>Trombiculoidea</taxon>
        <taxon>Trombiculidae</taxon>
        <taxon>Leptotrombidium</taxon>
    </lineage>
</organism>
<reference evidence="2 3" key="1">
    <citation type="journal article" date="2018" name="Gigascience">
        <title>Genomes of trombidid mites reveal novel predicted allergens and laterally-transferred genes associated with secondary metabolism.</title>
        <authorList>
            <person name="Dong X."/>
            <person name="Chaisiri K."/>
            <person name="Xia D."/>
            <person name="Armstrong S.D."/>
            <person name="Fang Y."/>
            <person name="Donnelly M.J."/>
            <person name="Kadowaki T."/>
            <person name="McGarry J.W."/>
            <person name="Darby A.C."/>
            <person name="Makepeace B.L."/>
        </authorList>
    </citation>
    <scope>NUCLEOTIDE SEQUENCE [LARGE SCALE GENOMIC DNA]</scope>
    <source>
        <strain evidence="2">UoL-UT</strain>
    </source>
</reference>
<dbReference type="InterPro" id="IPR023780">
    <property type="entry name" value="Chromo_domain"/>
</dbReference>
<dbReference type="AlphaFoldDB" id="A0A443RST2"/>
<name>A0A443RST2_9ACAR</name>
<comment type="caution">
    <text evidence="2">The sequence shown here is derived from an EMBL/GenBank/DDBJ whole genome shotgun (WGS) entry which is preliminary data.</text>
</comment>
<dbReference type="InterPro" id="IPR016197">
    <property type="entry name" value="Chromo-like_dom_sf"/>
</dbReference>
<dbReference type="PANTHER" id="PTHR46585">
    <property type="entry name" value="INTEGRASE CORE DOMAIN CONTAINING PROTEIN"/>
    <property type="match status" value="1"/>
</dbReference>
<dbReference type="Gene3D" id="2.40.50.40">
    <property type="match status" value="1"/>
</dbReference>
<keyword evidence="3" id="KW-1185">Reference proteome</keyword>
<dbReference type="STRING" id="299467.A0A443RST2"/>
<dbReference type="VEuPathDB" id="VectorBase:LDEU013649"/>
<dbReference type="OrthoDB" id="6421266at2759"/>
<dbReference type="InterPro" id="IPR000953">
    <property type="entry name" value="Chromo/chromo_shadow_dom"/>
</dbReference>
<sequence length="148" mass="17745">TIKMKPSQVNQFNEKEVFHNIYKTSVRNMNKKKGKSLIGNDATVRRKIKRNPFDKGYYSNWTDAIYRVKSTSNKDIPMYTLSDERGNTIEGKFYKHDIQEINKDSPLRIEKILKRRTRNGNIEYLVKWLNHPNTYNSWEPRENIQNLY</sequence>
<dbReference type="PANTHER" id="PTHR46585:SF1">
    <property type="entry name" value="CHROMO DOMAIN-CONTAINING PROTEIN"/>
    <property type="match status" value="1"/>
</dbReference>
<dbReference type="GO" id="GO:0005694">
    <property type="term" value="C:chromosome"/>
    <property type="evidence" value="ECO:0007669"/>
    <property type="project" value="UniProtKB-ARBA"/>
</dbReference>
<evidence type="ECO:0000313" key="3">
    <source>
        <dbReference type="Proteomes" id="UP000288716"/>
    </source>
</evidence>
<dbReference type="CDD" id="cd00024">
    <property type="entry name" value="CD_CSD"/>
    <property type="match status" value="1"/>
</dbReference>
<feature type="domain" description="Chromo" evidence="1">
    <location>
        <begin position="107"/>
        <end position="148"/>
    </location>
</feature>
<accession>A0A443RST2</accession>
<protein>
    <recommendedName>
        <fullName evidence="1">Chromo domain-containing protein</fullName>
    </recommendedName>
</protein>
<proteinExistence type="predicted"/>
<dbReference type="SUPFAM" id="SSF54160">
    <property type="entry name" value="Chromo domain-like"/>
    <property type="match status" value="1"/>
</dbReference>
<feature type="non-terminal residue" evidence="2">
    <location>
        <position position="1"/>
    </location>
</feature>